<dbReference type="GO" id="GO:0005524">
    <property type="term" value="F:ATP binding"/>
    <property type="evidence" value="ECO:0007669"/>
    <property type="project" value="UniProtKB-UniRule"/>
</dbReference>
<gene>
    <name evidence="2" type="ORF">KIPB_016591</name>
</gene>
<reference evidence="2 3" key="1">
    <citation type="journal article" date="2018" name="PLoS ONE">
        <title>The draft genome of Kipferlia bialata reveals reductive genome evolution in fornicate parasites.</title>
        <authorList>
            <person name="Tanifuji G."/>
            <person name="Takabayashi S."/>
            <person name="Kume K."/>
            <person name="Takagi M."/>
            <person name="Nakayama T."/>
            <person name="Kamikawa R."/>
            <person name="Inagaki Y."/>
            <person name="Hashimoto T."/>
        </authorList>
    </citation>
    <scope>NUCLEOTIDE SEQUENCE [LARGE SCALE GENOMIC DNA]</scope>
    <source>
        <strain evidence="2">NY0173</strain>
    </source>
</reference>
<feature type="non-terminal residue" evidence="2">
    <location>
        <position position="1"/>
    </location>
</feature>
<evidence type="ECO:0008006" key="4">
    <source>
        <dbReference type="Google" id="ProtNLM"/>
    </source>
</evidence>
<evidence type="ECO:0000313" key="3">
    <source>
        <dbReference type="Proteomes" id="UP000265618"/>
    </source>
</evidence>
<keyword evidence="1" id="KW-0547">Nucleotide-binding</keyword>
<sequence>MPVSAADAVPGLLDPETVCVGYNVPDRLDMWMTQSVQRDAAAELFLSSVPEMVEDTRRESLSQIYQIEGDRLGKGCYGSVWRLRERERDGDQRVFAAKIINLTQYR</sequence>
<organism evidence="2 3">
    <name type="scientific">Kipferlia bialata</name>
    <dbReference type="NCBI Taxonomy" id="797122"/>
    <lineage>
        <taxon>Eukaryota</taxon>
        <taxon>Metamonada</taxon>
        <taxon>Carpediemonas-like organisms</taxon>
        <taxon>Kipferlia</taxon>
    </lineage>
</organism>
<evidence type="ECO:0000313" key="2">
    <source>
        <dbReference type="EMBL" id="GCA65223.1"/>
    </source>
</evidence>
<dbReference type="EMBL" id="BDIP01010260">
    <property type="protein sequence ID" value="GCA65223.1"/>
    <property type="molecule type" value="Genomic_DNA"/>
</dbReference>
<dbReference type="Proteomes" id="UP000265618">
    <property type="component" value="Unassembled WGS sequence"/>
</dbReference>
<protein>
    <recommendedName>
        <fullName evidence="4">Protein kinase domain-containing protein</fullName>
    </recommendedName>
</protein>
<dbReference type="PROSITE" id="PS00107">
    <property type="entry name" value="PROTEIN_KINASE_ATP"/>
    <property type="match status" value="1"/>
</dbReference>
<feature type="binding site" evidence="1">
    <location>
        <position position="98"/>
    </location>
    <ligand>
        <name>ATP</name>
        <dbReference type="ChEBI" id="CHEBI:30616"/>
    </ligand>
</feature>
<dbReference type="InterPro" id="IPR017441">
    <property type="entry name" value="Protein_kinase_ATP_BS"/>
</dbReference>
<evidence type="ECO:0000256" key="1">
    <source>
        <dbReference type="PROSITE-ProRule" id="PRU10141"/>
    </source>
</evidence>
<accession>A0A391P5Y7</accession>
<dbReference type="AlphaFoldDB" id="A0A391P5Y7"/>
<comment type="caution">
    <text evidence="2">The sequence shown here is derived from an EMBL/GenBank/DDBJ whole genome shotgun (WGS) entry which is preliminary data.</text>
</comment>
<keyword evidence="1" id="KW-0067">ATP-binding</keyword>
<name>A0A391P5Y7_9EUKA</name>
<proteinExistence type="predicted"/>
<keyword evidence="3" id="KW-1185">Reference proteome</keyword>
<dbReference type="Gene3D" id="3.30.200.20">
    <property type="entry name" value="Phosphorylase Kinase, domain 1"/>
    <property type="match status" value="1"/>
</dbReference>